<dbReference type="Proteomes" id="UP000023152">
    <property type="component" value="Unassembled WGS sequence"/>
</dbReference>
<dbReference type="Pfam" id="PF01172">
    <property type="entry name" value="SBDS_N"/>
    <property type="match status" value="1"/>
</dbReference>
<protein>
    <submittedName>
        <fullName evidence="2">Putative RNA-associated protein</fullName>
    </submittedName>
</protein>
<dbReference type="PANTHER" id="PTHR10927">
    <property type="entry name" value="RIBOSOME MATURATION PROTEIN SBDS"/>
    <property type="match status" value="1"/>
</dbReference>
<dbReference type="InterPro" id="IPR039100">
    <property type="entry name" value="Sdo1/SBDS-like"/>
</dbReference>
<feature type="domain" description="Ribosome maturation protein SDO1/SBDS N-terminal" evidence="1">
    <location>
        <begin position="29"/>
        <end position="115"/>
    </location>
</feature>
<dbReference type="InterPro" id="IPR019783">
    <property type="entry name" value="SDO1/SBDS_N"/>
</dbReference>
<evidence type="ECO:0000313" key="3">
    <source>
        <dbReference type="Proteomes" id="UP000023152"/>
    </source>
</evidence>
<dbReference type="AlphaFoldDB" id="X6P1U1"/>
<proteinExistence type="predicted"/>
<sequence length="136" mass="15535">MSQATTTKRTKQFIETGYTGAIDENPEVRVCRFKTKQKQRLEILVNPHAALAFQRGEKSLNISDIVAKEEIYLDVHKGELASHAMWSSILGEENKKNAIRIILEKGEIHLTPQDRKMLHKNDGKQVKRLIEDGGRK</sequence>
<gene>
    <name evidence="2" type="ORF">RFI_05082</name>
</gene>
<dbReference type="SUPFAM" id="SSF89895">
    <property type="entry name" value="FYSH domain"/>
    <property type="match status" value="1"/>
</dbReference>
<dbReference type="EMBL" id="ASPP01004526">
    <property type="protein sequence ID" value="ETO32034.1"/>
    <property type="molecule type" value="Genomic_DNA"/>
</dbReference>
<keyword evidence="3" id="KW-1185">Reference proteome</keyword>
<accession>X6P1U1</accession>
<dbReference type="PANTHER" id="PTHR10927:SF4">
    <property type="entry name" value="RIBOSOME MATURATION PROTEIN SDO1 HOMOLOG"/>
    <property type="match status" value="1"/>
</dbReference>
<reference evidence="2 3" key="1">
    <citation type="journal article" date="2013" name="Curr. Biol.">
        <title>The Genome of the Foraminiferan Reticulomyxa filosa.</title>
        <authorList>
            <person name="Glockner G."/>
            <person name="Hulsmann N."/>
            <person name="Schleicher M."/>
            <person name="Noegel A.A."/>
            <person name="Eichinger L."/>
            <person name="Gallinger C."/>
            <person name="Pawlowski J."/>
            <person name="Sierra R."/>
            <person name="Euteneuer U."/>
            <person name="Pillet L."/>
            <person name="Moustafa A."/>
            <person name="Platzer M."/>
            <person name="Groth M."/>
            <person name="Szafranski K."/>
            <person name="Schliwa M."/>
        </authorList>
    </citation>
    <scope>NUCLEOTIDE SEQUENCE [LARGE SCALE GENOMIC DNA]</scope>
</reference>
<comment type="caution">
    <text evidence="2">The sequence shown here is derived from an EMBL/GenBank/DDBJ whole genome shotgun (WGS) entry which is preliminary data.</text>
</comment>
<name>X6P1U1_RETFI</name>
<evidence type="ECO:0000259" key="1">
    <source>
        <dbReference type="Pfam" id="PF01172"/>
    </source>
</evidence>
<dbReference type="Gene3D" id="3.30.1250.10">
    <property type="entry name" value="Ribosome maturation protein SBDS, N-terminal domain"/>
    <property type="match status" value="1"/>
</dbReference>
<evidence type="ECO:0000313" key="2">
    <source>
        <dbReference type="EMBL" id="ETO32034.1"/>
    </source>
</evidence>
<organism evidence="2 3">
    <name type="scientific">Reticulomyxa filosa</name>
    <dbReference type="NCBI Taxonomy" id="46433"/>
    <lineage>
        <taxon>Eukaryota</taxon>
        <taxon>Sar</taxon>
        <taxon>Rhizaria</taxon>
        <taxon>Retaria</taxon>
        <taxon>Foraminifera</taxon>
        <taxon>Monothalamids</taxon>
        <taxon>Reticulomyxidae</taxon>
        <taxon>Reticulomyxa</taxon>
    </lineage>
</organism>
<dbReference type="InterPro" id="IPR036786">
    <property type="entry name" value="Ribosome_mat_SBDS_N_sf"/>
</dbReference>